<feature type="transmembrane region" description="Helical" evidence="2">
    <location>
        <begin position="153"/>
        <end position="173"/>
    </location>
</feature>
<dbReference type="NCBIfam" id="NF038012">
    <property type="entry name" value="DMT_1"/>
    <property type="match status" value="1"/>
</dbReference>
<dbReference type="OrthoDB" id="3575354at2"/>
<dbReference type="EMBL" id="VIRS01000003">
    <property type="protein sequence ID" value="TQS45965.1"/>
    <property type="molecule type" value="Genomic_DNA"/>
</dbReference>
<feature type="transmembrane region" description="Helical" evidence="2">
    <location>
        <begin position="98"/>
        <end position="117"/>
    </location>
</feature>
<dbReference type="RefSeq" id="WP_142703372.1">
    <property type="nucleotide sequence ID" value="NZ_VIRS01000003.1"/>
</dbReference>
<evidence type="ECO:0008006" key="6">
    <source>
        <dbReference type="Google" id="ProtNLM"/>
    </source>
</evidence>
<proteinExistence type="predicted"/>
<dbReference type="Proteomes" id="UP000317982">
    <property type="component" value="Unassembled WGS sequence"/>
</dbReference>
<dbReference type="InParanoid" id="A0A545AZE1"/>
<evidence type="ECO:0000256" key="3">
    <source>
        <dbReference type="SAM" id="SignalP"/>
    </source>
</evidence>
<dbReference type="PANTHER" id="PTHR40761">
    <property type="entry name" value="CONSERVED INTEGRAL MEMBRANE ALANINE VALINE AND LEUCINE RICH PROTEIN-RELATED"/>
    <property type="match status" value="1"/>
</dbReference>
<name>A0A545AZE1_9ACTN</name>
<feature type="chain" id="PRO_5039034795" description="DMT family transporter" evidence="3">
    <location>
        <begin position="20"/>
        <end position="296"/>
    </location>
</feature>
<accession>A0A545AZE1</accession>
<evidence type="ECO:0000256" key="1">
    <source>
        <dbReference type="SAM" id="MobiDB-lite"/>
    </source>
</evidence>
<protein>
    <recommendedName>
        <fullName evidence="6">DMT family transporter</fullName>
    </recommendedName>
</protein>
<feature type="signal peptide" evidence="3">
    <location>
        <begin position="1"/>
        <end position="19"/>
    </location>
</feature>
<reference evidence="4 5" key="1">
    <citation type="submission" date="2019-07" db="EMBL/GenBank/DDBJ databases">
        <title>Cryptosporangium phraense sp. nov., isolated from plant litter.</title>
        <authorList>
            <person name="Suriyachadkun C."/>
        </authorList>
    </citation>
    <scope>NUCLEOTIDE SEQUENCE [LARGE SCALE GENOMIC DNA]</scope>
    <source>
        <strain evidence="4 5">A-T 5661</strain>
    </source>
</reference>
<keyword evidence="2" id="KW-0472">Membrane</keyword>
<dbReference type="AlphaFoldDB" id="A0A545AZE1"/>
<feature type="transmembrane region" description="Helical" evidence="2">
    <location>
        <begin position="246"/>
        <end position="268"/>
    </location>
</feature>
<feature type="transmembrane region" description="Helical" evidence="2">
    <location>
        <begin position="220"/>
        <end position="240"/>
    </location>
</feature>
<feature type="transmembrane region" description="Helical" evidence="2">
    <location>
        <begin position="40"/>
        <end position="60"/>
    </location>
</feature>
<feature type="transmembrane region" description="Helical" evidence="2">
    <location>
        <begin position="123"/>
        <end position="141"/>
    </location>
</feature>
<keyword evidence="2" id="KW-0812">Transmembrane</keyword>
<feature type="transmembrane region" description="Helical" evidence="2">
    <location>
        <begin position="185"/>
        <end position="208"/>
    </location>
</feature>
<keyword evidence="5" id="KW-1185">Reference proteome</keyword>
<keyword evidence="2" id="KW-1133">Transmembrane helix</keyword>
<comment type="caution">
    <text evidence="4">The sequence shown here is derived from an EMBL/GenBank/DDBJ whole genome shotgun (WGS) entry which is preliminary data.</text>
</comment>
<keyword evidence="3" id="KW-0732">Signal</keyword>
<gene>
    <name evidence="4" type="ORF">FL583_05585</name>
</gene>
<evidence type="ECO:0000313" key="4">
    <source>
        <dbReference type="EMBL" id="TQS45965.1"/>
    </source>
</evidence>
<feature type="region of interest" description="Disordered" evidence="1">
    <location>
        <begin position="274"/>
        <end position="296"/>
    </location>
</feature>
<organism evidence="4 5">
    <name type="scientific">Cryptosporangium phraense</name>
    <dbReference type="NCBI Taxonomy" id="2593070"/>
    <lineage>
        <taxon>Bacteria</taxon>
        <taxon>Bacillati</taxon>
        <taxon>Actinomycetota</taxon>
        <taxon>Actinomycetes</taxon>
        <taxon>Cryptosporangiales</taxon>
        <taxon>Cryptosporangiaceae</taxon>
        <taxon>Cryptosporangium</taxon>
    </lineage>
</organism>
<evidence type="ECO:0000313" key="5">
    <source>
        <dbReference type="Proteomes" id="UP000317982"/>
    </source>
</evidence>
<evidence type="ECO:0000256" key="2">
    <source>
        <dbReference type="SAM" id="Phobius"/>
    </source>
</evidence>
<sequence>MSTVLIGIALALLSSVAYAAAAVLQERLATLPVRRLGGNVLWWAATALNGVAAVLHLAALRAGPLSLIQALGILTLPMAVPLAAATARRRVSATEWNGIAFTLAGLLGLVFLIGSAGTGVPLTLSQLIFVLVAVAAVLVALEGVSRVLHGSVLWTAAAAGIAFGISSAVSQTVTVRLTDDGLAAIWTPLVLIAGLAVVVLTIAGLLLTQYSYRNGLGAPLAVSTIANPVVAAVVGIVLLGDRVTGGYSGAALALACAVGAAVGVALLASASRGGRTRPVPAEESVADQVAAEPDRV</sequence>
<dbReference type="PANTHER" id="PTHR40761:SF1">
    <property type="entry name" value="CONSERVED INTEGRAL MEMBRANE ALANINE VALINE AND LEUCINE RICH PROTEIN-RELATED"/>
    <property type="match status" value="1"/>
</dbReference>